<reference evidence="3 4" key="1">
    <citation type="submission" date="2016-01" db="EMBL/GenBank/DDBJ databases">
        <title>Janibacter melonis strain CD11_4 genome sequencing and assembly.</title>
        <authorList>
            <person name="Nair G.R."/>
            <person name="Kaur G."/>
            <person name="Chander A.M."/>
            <person name="Mayilraj S."/>
        </authorList>
    </citation>
    <scope>NUCLEOTIDE SEQUENCE [LARGE SCALE GENOMIC DNA]</scope>
    <source>
        <strain evidence="3 4">CD11-4</strain>
    </source>
</reference>
<comment type="caution">
    <text evidence="3">The sequence shown here is derived from an EMBL/GenBank/DDBJ whole genome shotgun (WGS) entry which is preliminary data.</text>
</comment>
<evidence type="ECO:0000313" key="4">
    <source>
        <dbReference type="Proteomes" id="UP000076976"/>
    </source>
</evidence>
<comment type="similarity">
    <text evidence="1">Belongs to the bacterial solute-binding protein 8 family.</text>
</comment>
<dbReference type="Pfam" id="PF01497">
    <property type="entry name" value="Peripla_BP_2"/>
    <property type="match status" value="1"/>
</dbReference>
<dbReference type="Gene3D" id="3.40.50.1980">
    <property type="entry name" value="Nitrogenase molybdenum iron protein domain"/>
    <property type="match status" value="2"/>
</dbReference>
<gene>
    <name evidence="3" type="ORF">AWH69_04220</name>
</gene>
<dbReference type="RefSeq" id="WP_068271908.1">
    <property type="nucleotide sequence ID" value="NZ_LQZG01000001.1"/>
</dbReference>
<accession>A0A176QGW7</accession>
<dbReference type="AlphaFoldDB" id="A0A176QGW7"/>
<dbReference type="PROSITE" id="PS50983">
    <property type="entry name" value="FE_B12_PBP"/>
    <property type="match status" value="1"/>
</dbReference>
<dbReference type="PROSITE" id="PS51257">
    <property type="entry name" value="PROKAR_LIPOPROTEIN"/>
    <property type="match status" value="1"/>
</dbReference>
<name>A0A176QGW7_9MICO</name>
<dbReference type="EMBL" id="LQZG01000001">
    <property type="protein sequence ID" value="OAB88974.1"/>
    <property type="molecule type" value="Genomic_DNA"/>
</dbReference>
<dbReference type="STRING" id="262209.AWH69_04220"/>
<dbReference type="InterPro" id="IPR050902">
    <property type="entry name" value="ABC_Transporter_SBP"/>
</dbReference>
<dbReference type="Proteomes" id="UP000076976">
    <property type="component" value="Unassembled WGS sequence"/>
</dbReference>
<dbReference type="PANTHER" id="PTHR30535">
    <property type="entry name" value="VITAMIN B12-BINDING PROTEIN"/>
    <property type="match status" value="1"/>
</dbReference>
<sequence>MPLRPLRAASLAAAVALLTSCGTDEPAGTAATAPDDGHYPLTTTSCGEEVTIEAEPTDVVLLKSAWVPYLDTLGVLDHVTAKAGAYPQGYYDDETNAAVEGIDSLTDRMDSSGHLLISKEAVVAREPDLVLGQVENLDRASLAELGIPLLEVGGLCPTGGPDPSFEAIGTELEELGRVFHREDEAAKAARDLEERVETITDSVPSDEDRTAAVLYPTVGGGTTYAYGSRSMADPQLEAAGLTNVYADVDERVFEVTTESLLEEDPDVVVLLYSDGDPAKVEDALTALPGAERLTAVRDDAVITQLFNFTEPASPLAVDGLERIVGELATGDAR</sequence>
<keyword evidence="4" id="KW-1185">Reference proteome</keyword>
<dbReference type="PANTHER" id="PTHR30535:SF34">
    <property type="entry name" value="MOLYBDATE-BINDING PROTEIN MOLA"/>
    <property type="match status" value="1"/>
</dbReference>
<dbReference type="InterPro" id="IPR002491">
    <property type="entry name" value="ABC_transptr_periplasmic_BD"/>
</dbReference>
<feature type="domain" description="Fe/B12 periplasmic-binding" evidence="2">
    <location>
        <begin position="58"/>
        <end position="332"/>
    </location>
</feature>
<protein>
    <submittedName>
        <fullName evidence="3">ABC transporter substrate-binding protein</fullName>
    </submittedName>
</protein>
<dbReference type="SUPFAM" id="SSF53807">
    <property type="entry name" value="Helical backbone' metal receptor"/>
    <property type="match status" value="1"/>
</dbReference>
<evidence type="ECO:0000259" key="2">
    <source>
        <dbReference type="PROSITE" id="PS50983"/>
    </source>
</evidence>
<organism evidence="3 4">
    <name type="scientific">Janibacter melonis</name>
    <dbReference type="NCBI Taxonomy" id="262209"/>
    <lineage>
        <taxon>Bacteria</taxon>
        <taxon>Bacillati</taxon>
        <taxon>Actinomycetota</taxon>
        <taxon>Actinomycetes</taxon>
        <taxon>Micrococcales</taxon>
        <taxon>Intrasporangiaceae</taxon>
        <taxon>Janibacter</taxon>
    </lineage>
</organism>
<evidence type="ECO:0000313" key="3">
    <source>
        <dbReference type="EMBL" id="OAB88974.1"/>
    </source>
</evidence>
<evidence type="ECO:0000256" key="1">
    <source>
        <dbReference type="ARBA" id="ARBA00008814"/>
    </source>
</evidence>
<proteinExistence type="inferred from homology"/>